<evidence type="ECO:0000256" key="1">
    <source>
        <dbReference type="ARBA" id="ARBA00022737"/>
    </source>
</evidence>
<comment type="caution">
    <text evidence="6">The sequence shown here is derived from an EMBL/GenBank/DDBJ whole genome shotgun (WGS) entry which is preliminary data.</text>
</comment>
<dbReference type="GO" id="GO:0005085">
    <property type="term" value="F:guanyl-nucleotide exchange factor activity"/>
    <property type="evidence" value="ECO:0007669"/>
    <property type="project" value="InterPro"/>
</dbReference>
<dbReference type="PANTHER" id="PTHR24123:SF142">
    <property type="entry name" value="ANKYRIN"/>
    <property type="match status" value="1"/>
</dbReference>
<dbReference type="SUPFAM" id="SSF50729">
    <property type="entry name" value="PH domain-like"/>
    <property type="match status" value="1"/>
</dbReference>
<dbReference type="EMBL" id="JAPDFW010000072">
    <property type="protein sequence ID" value="KAJ5073739.1"/>
    <property type="molecule type" value="Genomic_DNA"/>
</dbReference>
<evidence type="ECO:0000313" key="7">
    <source>
        <dbReference type="Proteomes" id="UP001149090"/>
    </source>
</evidence>
<evidence type="ECO:0000256" key="2">
    <source>
        <dbReference type="ARBA" id="ARBA00023043"/>
    </source>
</evidence>
<dbReference type="InterPro" id="IPR000219">
    <property type="entry name" value="DH_dom"/>
</dbReference>
<dbReference type="SMART" id="SM00233">
    <property type="entry name" value="PH"/>
    <property type="match status" value="1"/>
</dbReference>
<evidence type="ECO:0000313" key="6">
    <source>
        <dbReference type="EMBL" id="KAJ5073739.1"/>
    </source>
</evidence>
<dbReference type="SMART" id="SM00248">
    <property type="entry name" value="ANK"/>
    <property type="match status" value="19"/>
</dbReference>
<feature type="repeat" description="ANK" evidence="3">
    <location>
        <begin position="296"/>
        <end position="328"/>
    </location>
</feature>
<feature type="repeat" description="ANK" evidence="3">
    <location>
        <begin position="205"/>
        <end position="237"/>
    </location>
</feature>
<dbReference type="InterPro" id="IPR036770">
    <property type="entry name" value="Ankyrin_rpt-contain_sf"/>
</dbReference>
<feature type="repeat" description="ANK" evidence="3">
    <location>
        <begin position="498"/>
        <end position="524"/>
    </location>
</feature>
<dbReference type="PROSITE" id="PS50088">
    <property type="entry name" value="ANK_REPEAT"/>
    <property type="match status" value="6"/>
</dbReference>
<proteinExistence type="predicted"/>
<gene>
    <name evidence="6" type="ORF">M0811_08303</name>
</gene>
<feature type="domain" description="DH" evidence="5">
    <location>
        <begin position="798"/>
        <end position="979"/>
    </location>
</feature>
<dbReference type="Gene3D" id="1.20.900.10">
    <property type="entry name" value="Dbl homology (DH) domain"/>
    <property type="match status" value="1"/>
</dbReference>
<organism evidence="6 7">
    <name type="scientific">Anaeramoeba ignava</name>
    <name type="common">Anaerobic marine amoeba</name>
    <dbReference type="NCBI Taxonomy" id="1746090"/>
    <lineage>
        <taxon>Eukaryota</taxon>
        <taxon>Metamonada</taxon>
        <taxon>Anaeramoebidae</taxon>
        <taxon>Anaeramoeba</taxon>
    </lineage>
</organism>
<dbReference type="OrthoDB" id="2272012at2759"/>
<dbReference type="Pfam" id="PF00621">
    <property type="entry name" value="RhoGEF"/>
    <property type="match status" value="1"/>
</dbReference>
<dbReference type="SUPFAM" id="SSF48403">
    <property type="entry name" value="Ankyrin repeat"/>
    <property type="match status" value="3"/>
</dbReference>
<keyword evidence="1" id="KW-0677">Repeat</keyword>
<evidence type="ECO:0000259" key="4">
    <source>
        <dbReference type="PROSITE" id="PS50003"/>
    </source>
</evidence>
<feature type="repeat" description="ANK" evidence="3">
    <location>
        <begin position="329"/>
        <end position="361"/>
    </location>
</feature>
<dbReference type="PRINTS" id="PR01415">
    <property type="entry name" value="ANKYRIN"/>
</dbReference>
<dbReference type="InterPro" id="IPR035899">
    <property type="entry name" value="DBL_dom_sf"/>
</dbReference>
<feature type="repeat" description="ANK" evidence="3">
    <location>
        <begin position="465"/>
        <end position="497"/>
    </location>
</feature>
<dbReference type="CDD" id="cd00821">
    <property type="entry name" value="PH"/>
    <property type="match status" value="1"/>
</dbReference>
<dbReference type="Proteomes" id="UP001149090">
    <property type="component" value="Unassembled WGS sequence"/>
</dbReference>
<keyword evidence="2 3" id="KW-0040">ANK repeat</keyword>
<dbReference type="SUPFAM" id="SSF48065">
    <property type="entry name" value="DBL homology domain (DH-domain)"/>
    <property type="match status" value="1"/>
</dbReference>
<sequence length="1369" mass="157767">MDQKDKLEHFFQLCQQGKTQEILQIVEGTDPFWKKANEKKYNSLQHSIQYKNTDVVKILLEKGMNPNDFSGESTSPIFIALEVDSIEILKLLLSFDANPNFRMNGMTPVSKALELGRKECFEYLLNYPKTDIFKLDIRLNNFLHKAIFYKKTEEMELLLRKSTFGFDKANSDGLFPVHICAQKGDLEAMKVLELYMFSFDKLTNSKRTPLHYAIESGNIEVVKFLLDKKVSVNAPDIDQITPLYIAQEIANLEMIKILSQYGAKSKIHSLVSLNEYDKVVEYLNKFPKCVNFMDFGQRTPIHYSAMEGFQEMTELLVNKGAEINLSAQDEMTPFLLAVRNGHDDISKYLLLKGANIDKVDGNQNTALHLAVLSQYPETVTTLLGWGINPNLQNSKGETPFHLLIRSDIYNLFPNFLEKGVNLLLVTKKKQNILHWISKFNRIEIIQKVVEIFKEKGFNINEPDVKKKTPLTIAVNKTRLGIVKILVENGADVNFRDEHNFTPLHAAIKNKDMAIIRFLLENKADPFVEINNENIWQFIIKNEEKKEILEVFLPFKKDLMEIDSTGQNLIHIAASLNKVGFVDLLLSVEKQLGNLKDAKGQTVIHLFAMNNSVEGLKTCTKYEVDINAQDKNCKRGVHIVSEKGADSTGESPISYAGFNRHENIMELLISQNIESPLLTHLMNDEIPQVEDMLSKGFFVDCLGVCGDNALHLAIKKQMDLRIITLICDNTVDLDRENKDHLNAIQLAATSGNKDICSLLLDRGVRLTNYPKMDLHPHIIAQKQSDPPSECFNMLAIEFKRTMSVFEILETEKNYVNVLNVAVEYIYRPMLTKQLILGSDITTIFGNIYIICESNKNFLNDLTERLKKWNKNQTIGDIAKKHFQFLYHYRSYTSNADKSLATRKKYQNNPRFTDFVNQAISKSTIHSDLDTILSKPINRVGQYSLLLKEVLKRTPKDHPDYPLVEEALALFEEMTKKVNENKRITEKREEVESIEQTIDRLPFKLSESKSRMLLKQGKVQSLNIFTSAFAQDPKKSINSIMTQSGNIKKHSAFPSLKMKKKRPLKGKKQRITKKKSKAKHELKNLRKTVIMTKFPSYLALKNTHKYDMHFRLGIDPPTAINEPEVKKTRKTTGSVKSTVKQKYIFLFNDLLLICQSKKEKEYIFEFAIPTISLFAFKTLTGEIDQSKVLHLVTYEGPFIFFVESQEERDDWFLKIEESIETIQSYYYSTADSQVKQIEYDLGKKGNVDYDTWQDLSKSRINDYPSDFVSKPQKVQKHSQTENFDKSVFNSDVPSLYRCVCYYIKSESEFVSKVKFNTFYALSKDFGEIQENLFNRLENKKNVNPKKETVRMLFTLITEANTEFLIENDFYR</sequence>
<dbReference type="PROSITE" id="PS50003">
    <property type="entry name" value="PH_DOMAIN"/>
    <property type="match status" value="1"/>
</dbReference>
<dbReference type="PANTHER" id="PTHR24123">
    <property type="entry name" value="ANKYRIN REPEAT-CONTAINING"/>
    <property type="match status" value="1"/>
</dbReference>
<protein>
    <submittedName>
        <fullName evidence="6">Ankyrin repeat and socs box protein</fullName>
    </submittedName>
</protein>
<dbReference type="InterPro" id="IPR051165">
    <property type="entry name" value="Multifunctional_ANK_Repeat"/>
</dbReference>
<evidence type="ECO:0000256" key="3">
    <source>
        <dbReference type="PROSITE-ProRule" id="PRU00023"/>
    </source>
</evidence>
<dbReference type="PROSITE" id="PS50297">
    <property type="entry name" value="ANK_REP_REGION"/>
    <property type="match status" value="5"/>
</dbReference>
<accession>A0A9Q0RCI1</accession>
<dbReference type="PROSITE" id="PS50010">
    <property type="entry name" value="DH_2"/>
    <property type="match status" value="1"/>
</dbReference>
<dbReference type="Gene3D" id="2.30.29.30">
    <property type="entry name" value="Pleckstrin-homology domain (PH domain)/Phosphotyrosine-binding domain (PTB)"/>
    <property type="match status" value="1"/>
</dbReference>
<dbReference type="CDD" id="cd00160">
    <property type="entry name" value="RhoGEF"/>
    <property type="match status" value="1"/>
</dbReference>
<reference evidence="6" key="1">
    <citation type="submission" date="2022-10" db="EMBL/GenBank/DDBJ databases">
        <title>Novel sulphate-reducing endosymbionts in the free-living metamonad Anaeramoeba.</title>
        <authorList>
            <person name="Jerlstrom-Hultqvist J."/>
            <person name="Cepicka I."/>
            <person name="Gallot-Lavallee L."/>
            <person name="Salas-Leiva D."/>
            <person name="Curtis B.A."/>
            <person name="Zahonova K."/>
            <person name="Pipaliya S."/>
            <person name="Dacks J."/>
            <person name="Roger A.J."/>
        </authorList>
    </citation>
    <scope>NUCLEOTIDE SEQUENCE</scope>
    <source>
        <strain evidence="6">BMAN</strain>
    </source>
</reference>
<name>A0A9Q0RCI1_ANAIG</name>
<dbReference type="SMART" id="SM00325">
    <property type="entry name" value="RhoGEF"/>
    <property type="match status" value="1"/>
</dbReference>
<keyword evidence="7" id="KW-1185">Reference proteome</keyword>
<feature type="repeat" description="ANK" evidence="3">
    <location>
        <begin position="362"/>
        <end position="394"/>
    </location>
</feature>
<dbReference type="InterPro" id="IPR011993">
    <property type="entry name" value="PH-like_dom_sf"/>
</dbReference>
<dbReference type="Gene3D" id="1.25.40.20">
    <property type="entry name" value="Ankyrin repeat-containing domain"/>
    <property type="match status" value="6"/>
</dbReference>
<evidence type="ECO:0000259" key="5">
    <source>
        <dbReference type="PROSITE" id="PS50010"/>
    </source>
</evidence>
<dbReference type="Pfam" id="PF00169">
    <property type="entry name" value="PH"/>
    <property type="match status" value="1"/>
</dbReference>
<feature type="domain" description="PH" evidence="4">
    <location>
        <begin position="1116"/>
        <end position="1218"/>
    </location>
</feature>
<dbReference type="InterPro" id="IPR002110">
    <property type="entry name" value="Ankyrin_rpt"/>
</dbReference>
<dbReference type="Pfam" id="PF12796">
    <property type="entry name" value="Ank_2"/>
    <property type="match status" value="6"/>
</dbReference>
<dbReference type="InterPro" id="IPR001849">
    <property type="entry name" value="PH_domain"/>
</dbReference>